<comment type="caution">
    <text evidence="1">The sequence shown here is derived from an EMBL/GenBank/DDBJ whole genome shotgun (WGS) entry which is preliminary data.</text>
</comment>
<keyword evidence="2" id="KW-1185">Reference proteome</keyword>
<gene>
    <name evidence="1" type="ORF">KCH_04430</name>
</gene>
<evidence type="ECO:0000313" key="1">
    <source>
        <dbReference type="EMBL" id="KDN87796.1"/>
    </source>
</evidence>
<proteinExistence type="predicted"/>
<accession>A0A066ZBW0</accession>
<protein>
    <submittedName>
        <fullName evidence="1">Uncharacterized protein</fullName>
    </submittedName>
</protein>
<organism evidence="1 2">
    <name type="scientific">Kitasatospora cheerisanensis KCTC 2395</name>
    <dbReference type="NCBI Taxonomy" id="1348663"/>
    <lineage>
        <taxon>Bacteria</taxon>
        <taxon>Bacillati</taxon>
        <taxon>Actinomycetota</taxon>
        <taxon>Actinomycetes</taxon>
        <taxon>Kitasatosporales</taxon>
        <taxon>Streptomycetaceae</taxon>
        <taxon>Kitasatospora</taxon>
    </lineage>
</organism>
<reference evidence="1 2" key="1">
    <citation type="submission" date="2014-05" db="EMBL/GenBank/DDBJ databases">
        <title>Draft Genome Sequence of Kitasatospora cheerisanensis KCTC 2395.</title>
        <authorList>
            <person name="Nam D.H."/>
        </authorList>
    </citation>
    <scope>NUCLEOTIDE SEQUENCE [LARGE SCALE GENOMIC DNA]</scope>
    <source>
        <strain evidence="1 2">KCTC 2395</strain>
    </source>
</reference>
<dbReference type="Proteomes" id="UP000027178">
    <property type="component" value="Unassembled WGS sequence"/>
</dbReference>
<name>A0A066ZBW0_9ACTN</name>
<dbReference type="EMBL" id="JNBY01000015">
    <property type="protein sequence ID" value="KDN87796.1"/>
    <property type="molecule type" value="Genomic_DNA"/>
</dbReference>
<evidence type="ECO:0000313" key="2">
    <source>
        <dbReference type="Proteomes" id="UP000027178"/>
    </source>
</evidence>
<sequence>MRRAGPRRDPGPEGREAGMTWEVVRQERPMGERCRVAAGLAV</sequence>
<dbReference type="HOGENOM" id="CLU_3252824_0_0_11"/>
<dbReference type="AlphaFoldDB" id="A0A066ZBW0"/>